<reference evidence="8" key="1">
    <citation type="submission" date="2020-10" db="EMBL/GenBank/DDBJ databases">
        <authorList>
            <person name="Gilroy R."/>
        </authorList>
    </citation>
    <scope>NUCLEOTIDE SEQUENCE</scope>
    <source>
        <strain evidence="8">14700</strain>
    </source>
</reference>
<feature type="domain" description="Maltose/galactoside acetyltransferase" evidence="7">
    <location>
        <begin position="7"/>
        <end position="61"/>
    </location>
</feature>
<dbReference type="InterPro" id="IPR051159">
    <property type="entry name" value="Hexapeptide_acetyltransf"/>
</dbReference>
<comment type="function">
    <text evidence="5">Acetyltransferase implicated in the O-acetylation of Nod factors.</text>
</comment>
<dbReference type="Pfam" id="PF00132">
    <property type="entry name" value="Hexapep"/>
    <property type="match status" value="1"/>
</dbReference>
<dbReference type="InterPro" id="IPR011004">
    <property type="entry name" value="Trimer_LpxA-like_sf"/>
</dbReference>
<dbReference type="GO" id="GO:0008374">
    <property type="term" value="F:O-acyltransferase activity"/>
    <property type="evidence" value="ECO:0007669"/>
    <property type="project" value="TreeGrafter"/>
</dbReference>
<dbReference type="FunFam" id="2.160.10.10:FF:000025">
    <property type="entry name" value="Hexapeptide-repeat containing-acetyltransferase"/>
    <property type="match status" value="1"/>
</dbReference>
<keyword evidence="3" id="KW-0677">Repeat</keyword>
<evidence type="ECO:0000256" key="3">
    <source>
        <dbReference type="ARBA" id="ARBA00022737"/>
    </source>
</evidence>
<keyword evidence="4" id="KW-0012">Acyltransferase</keyword>
<dbReference type="PROSITE" id="PS00101">
    <property type="entry name" value="HEXAPEP_TRANSFERASES"/>
    <property type="match status" value="1"/>
</dbReference>
<evidence type="ECO:0000256" key="1">
    <source>
        <dbReference type="ARBA" id="ARBA00007274"/>
    </source>
</evidence>
<evidence type="ECO:0000256" key="5">
    <source>
        <dbReference type="ARBA" id="ARBA00055587"/>
    </source>
</evidence>
<name>A0A9D9NCE0_9SPIO</name>
<dbReference type="PANTHER" id="PTHR23416:SF23">
    <property type="entry name" value="ACETYLTRANSFERASE C18B11.09C-RELATED"/>
    <property type="match status" value="1"/>
</dbReference>
<proteinExistence type="inferred from homology"/>
<evidence type="ECO:0000313" key="9">
    <source>
        <dbReference type="Proteomes" id="UP000810292"/>
    </source>
</evidence>
<dbReference type="SUPFAM" id="SSF51161">
    <property type="entry name" value="Trimeric LpxA-like enzymes"/>
    <property type="match status" value="1"/>
</dbReference>
<dbReference type="Pfam" id="PF12464">
    <property type="entry name" value="Mac"/>
    <property type="match status" value="1"/>
</dbReference>
<comment type="similarity">
    <text evidence="1">Belongs to the transferase hexapeptide repeat family.</text>
</comment>
<dbReference type="Proteomes" id="UP000810292">
    <property type="component" value="Unassembled WGS sequence"/>
</dbReference>
<evidence type="ECO:0000313" key="8">
    <source>
        <dbReference type="EMBL" id="MBO8468346.1"/>
    </source>
</evidence>
<evidence type="ECO:0000256" key="6">
    <source>
        <dbReference type="ARBA" id="ARBA00067695"/>
    </source>
</evidence>
<gene>
    <name evidence="8" type="ORF">IAA72_00995</name>
</gene>
<reference evidence="8" key="2">
    <citation type="journal article" date="2021" name="PeerJ">
        <title>Extensive microbial diversity within the chicken gut microbiome revealed by metagenomics and culture.</title>
        <authorList>
            <person name="Gilroy R."/>
            <person name="Ravi A."/>
            <person name="Getino M."/>
            <person name="Pursley I."/>
            <person name="Horton D.L."/>
            <person name="Alikhan N.F."/>
            <person name="Baker D."/>
            <person name="Gharbi K."/>
            <person name="Hall N."/>
            <person name="Watson M."/>
            <person name="Adriaenssens E.M."/>
            <person name="Foster-Nyarko E."/>
            <person name="Jarju S."/>
            <person name="Secka A."/>
            <person name="Antonio M."/>
            <person name="Oren A."/>
            <person name="Chaudhuri R.R."/>
            <person name="La Ragione R."/>
            <person name="Hildebrand F."/>
            <person name="Pallen M.J."/>
        </authorList>
    </citation>
    <scope>NUCLEOTIDE SEQUENCE</scope>
    <source>
        <strain evidence="8">14700</strain>
    </source>
</reference>
<accession>A0A9D9NCE0</accession>
<evidence type="ECO:0000256" key="2">
    <source>
        <dbReference type="ARBA" id="ARBA00022679"/>
    </source>
</evidence>
<dbReference type="CDD" id="cd03357">
    <property type="entry name" value="LbH_MAT_GAT"/>
    <property type="match status" value="1"/>
</dbReference>
<evidence type="ECO:0000259" key="7">
    <source>
        <dbReference type="SMART" id="SM01266"/>
    </source>
</evidence>
<dbReference type="InterPro" id="IPR024688">
    <property type="entry name" value="Mac_dom"/>
</dbReference>
<protein>
    <recommendedName>
        <fullName evidence="6">Nodulation protein L</fullName>
    </recommendedName>
</protein>
<comment type="caution">
    <text evidence="8">The sequence shown here is derived from an EMBL/GenBank/DDBJ whole genome shotgun (WGS) entry which is preliminary data.</text>
</comment>
<dbReference type="InterPro" id="IPR018357">
    <property type="entry name" value="Hexapep_transf_CS"/>
</dbReference>
<dbReference type="PANTHER" id="PTHR23416">
    <property type="entry name" value="SIALIC ACID SYNTHASE-RELATED"/>
    <property type="match status" value="1"/>
</dbReference>
<dbReference type="Gene3D" id="2.160.10.10">
    <property type="entry name" value="Hexapeptide repeat proteins"/>
    <property type="match status" value="1"/>
</dbReference>
<dbReference type="EMBL" id="JADIMF010000017">
    <property type="protein sequence ID" value="MBO8468346.1"/>
    <property type="molecule type" value="Genomic_DNA"/>
</dbReference>
<sequence length="188" mass="20827">MISPELQKKMDGGVLYDPSDPSLMDLQRERLRMVQEYNSIDPRNQKEREQMVRCMFASVGENVYIEAPFYANWAGLKVTLGRNVYINFNCTLVDDAPIEIGDYVMIGPNVTICTAEHPLDYEERQKGLQMNRGVIIGNNAWLGAGVIINPGVTIGEGAVIGSGSVVTKDIPPYALAYGVPAVVRKYLK</sequence>
<dbReference type="InterPro" id="IPR001451">
    <property type="entry name" value="Hexapep"/>
</dbReference>
<evidence type="ECO:0000256" key="4">
    <source>
        <dbReference type="ARBA" id="ARBA00023315"/>
    </source>
</evidence>
<organism evidence="8 9">
    <name type="scientific">Candidatus Ornithospirochaeta stercoravium</name>
    <dbReference type="NCBI Taxonomy" id="2840897"/>
    <lineage>
        <taxon>Bacteria</taxon>
        <taxon>Pseudomonadati</taxon>
        <taxon>Spirochaetota</taxon>
        <taxon>Spirochaetia</taxon>
        <taxon>Spirochaetales</taxon>
        <taxon>Spirochaetaceae</taxon>
        <taxon>Spirochaetaceae incertae sedis</taxon>
        <taxon>Candidatus Ornithospirochaeta</taxon>
    </lineage>
</organism>
<dbReference type="AlphaFoldDB" id="A0A9D9NCE0"/>
<dbReference type="SMART" id="SM01266">
    <property type="entry name" value="Mac"/>
    <property type="match status" value="1"/>
</dbReference>
<keyword evidence="2" id="KW-0808">Transferase</keyword>
<dbReference type="GO" id="GO:0016407">
    <property type="term" value="F:acetyltransferase activity"/>
    <property type="evidence" value="ECO:0007669"/>
    <property type="project" value="InterPro"/>
</dbReference>